<evidence type="ECO:0000256" key="9">
    <source>
        <dbReference type="ARBA" id="ARBA00022989"/>
    </source>
</evidence>
<keyword evidence="11 26" id="KW-0472">Membrane</keyword>
<dbReference type="FunFam" id="1.20.1250.20:FF:000003">
    <property type="entry name" value="Solute carrier family 17 member 3"/>
    <property type="match status" value="1"/>
</dbReference>
<keyword evidence="9 26" id="KW-1133">Transmembrane helix</keyword>
<dbReference type="OrthoDB" id="2985014at2759"/>
<proteinExistence type="predicted"/>
<evidence type="ECO:0000256" key="2">
    <source>
        <dbReference type="ARBA" id="ARBA00004554"/>
    </source>
</evidence>
<dbReference type="GO" id="GO:0046942">
    <property type="term" value="P:carboxylic acid transport"/>
    <property type="evidence" value="ECO:0007669"/>
    <property type="project" value="UniProtKB-ARBA"/>
</dbReference>
<feature type="transmembrane region" description="Helical" evidence="26">
    <location>
        <begin position="60"/>
        <end position="86"/>
    </location>
</feature>
<protein>
    <recommendedName>
        <fullName evidence="22">Sialin</fullName>
    </recommendedName>
    <alternativeName>
        <fullName evidence="25">H(+)/nitrate cotransporter</fullName>
    </alternativeName>
    <alternativeName>
        <fullName evidence="23">H(+)/sialic acid cotransporter</fullName>
    </alternativeName>
    <alternativeName>
        <fullName evidence="24">Vesicular excitatory amino acid transporter</fullName>
    </alternativeName>
</protein>
<evidence type="ECO:0000256" key="18">
    <source>
        <dbReference type="ARBA" id="ARBA00051403"/>
    </source>
</evidence>
<name>A0A2J7PWH7_9NEOP</name>
<feature type="transmembrane region" description="Helical" evidence="26">
    <location>
        <begin position="114"/>
        <end position="135"/>
    </location>
</feature>
<keyword evidence="10" id="KW-0770">Synapse</keyword>
<dbReference type="GO" id="GO:0030672">
    <property type="term" value="C:synaptic vesicle membrane"/>
    <property type="evidence" value="ECO:0007669"/>
    <property type="project" value="UniProtKB-SubCell"/>
</dbReference>
<dbReference type="Proteomes" id="UP000235965">
    <property type="component" value="Unassembled WGS sequence"/>
</dbReference>
<evidence type="ECO:0000256" key="14">
    <source>
        <dbReference type="ARBA" id="ARBA00023329"/>
    </source>
</evidence>
<evidence type="ECO:0000256" key="3">
    <source>
        <dbReference type="ARBA" id="ARBA00004638"/>
    </source>
</evidence>
<dbReference type="GO" id="GO:0016323">
    <property type="term" value="C:basolateral plasma membrane"/>
    <property type="evidence" value="ECO:0007669"/>
    <property type="project" value="UniProtKB-SubCell"/>
</dbReference>
<evidence type="ECO:0000313" key="28">
    <source>
        <dbReference type="EMBL" id="PNF20688.1"/>
    </source>
</evidence>
<comment type="catalytic activity">
    <reaction evidence="18">
        <text>N-acetyl-L-aspartyl-L-glutamate(out) = N-acetyl-L-aspartyl-L-glutamate(in)</text>
        <dbReference type="Rhea" id="RHEA:72599"/>
        <dbReference type="ChEBI" id="CHEBI:76931"/>
    </reaction>
    <physiologicalReaction direction="left-to-right" evidence="18">
        <dbReference type="Rhea" id="RHEA:72600"/>
    </physiologicalReaction>
</comment>
<feature type="transmembrane region" description="Helical" evidence="26">
    <location>
        <begin position="336"/>
        <end position="356"/>
    </location>
</feature>
<dbReference type="GO" id="GO:0005765">
    <property type="term" value="C:lysosomal membrane"/>
    <property type="evidence" value="ECO:0007669"/>
    <property type="project" value="UniProtKB-SubCell"/>
</dbReference>
<evidence type="ECO:0000256" key="6">
    <source>
        <dbReference type="ARBA" id="ARBA00022475"/>
    </source>
</evidence>
<keyword evidence="12" id="KW-0325">Glycoprotein</keyword>
<evidence type="ECO:0000256" key="5">
    <source>
        <dbReference type="ARBA" id="ARBA00022448"/>
    </source>
</evidence>
<comment type="catalytic activity">
    <reaction evidence="15">
        <text>2 nitrate(out) + H(+)(out) = 2 nitrate(in) + H(+)(in)</text>
        <dbReference type="Rhea" id="RHEA:71539"/>
        <dbReference type="ChEBI" id="CHEBI:15378"/>
        <dbReference type="ChEBI" id="CHEBI:17632"/>
    </reaction>
    <physiologicalReaction direction="left-to-right" evidence="15">
        <dbReference type="Rhea" id="RHEA:71540"/>
    </physiologicalReaction>
</comment>
<dbReference type="GO" id="GO:0006820">
    <property type="term" value="P:monoatomic anion transport"/>
    <property type="evidence" value="ECO:0007669"/>
    <property type="project" value="TreeGrafter"/>
</dbReference>
<comment type="caution">
    <text evidence="28">The sequence shown here is derived from an EMBL/GenBank/DDBJ whole genome shotgun (WGS) entry which is preliminary data.</text>
</comment>
<evidence type="ECO:0000256" key="22">
    <source>
        <dbReference type="ARBA" id="ARBA00069713"/>
    </source>
</evidence>
<keyword evidence="8" id="KW-0769">Symport</keyword>
<dbReference type="PROSITE" id="PS50850">
    <property type="entry name" value="MFS"/>
    <property type="match status" value="1"/>
</dbReference>
<evidence type="ECO:0000259" key="27">
    <source>
        <dbReference type="PROSITE" id="PS50850"/>
    </source>
</evidence>
<evidence type="ECO:0000256" key="15">
    <source>
        <dbReference type="ARBA" id="ARBA00050101"/>
    </source>
</evidence>
<dbReference type="InterPro" id="IPR020846">
    <property type="entry name" value="MFS_dom"/>
</dbReference>
<evidence type="ECO:0000256" key="25">
    <source>
        <dbReference type="ARBA" id="ARBA00081925"/>
    </source>
</evidence>
<feature type="transmembrane region" description="Helical" evidence="26">
    <location>
        <begin position="232"/>
        <end position="252"/>
    </location>
</feature>
<gene>
    <name evidence="28" type="ORF">B7P43_G03023</name>
</gene>
<evidence type="ECO:0000256" key="17">
    <source>
        <dbReference type="ARBA" id="ARBA00050625"/>
    </source>
</evidence>
<evidence type="ECO:0000256" key="26">
    <source>
        <dbReference type="SAM" id="Phobius"/>
    </source>
</evidence>
<dbReference type="STRING" id="105785.A0A2J7PWH7"/>
<feature type="transmembrane region" description="Helical" evidence="26">
    <location>
        <begin position="372"/>
        <end position="391"/>
    </location>
</feature>
<dbReference type="SUPFAM" id="SSF103473">
    <property type="entry name" value="MFS general substrate transporter"/>
    <property type="match status" value="1"/>
</dbReference>
<dbReference type="Pfam" id="PF07690">
    <property type="entry name" value="MFS_1"/>
    <property type="match status" value="1"/>
</dbReference>
<evidence type="ECO:0000256" key="12">
    <source>
        <dbReference type="ARBA" id="ARBA00023180"/>
    </source>
</evidence>
<feature type="transmembrane region" description="Helical" evidence="26">
    <location>
        <begin position="397"/>
        <end position="416"/>
    </location>
</feature>
<keyword evidence="5" id="KW-0813">Transport</keyword>
<dbReference type="GO" id="GO:0015293">
    <property type="term" value="F:symporter activity"/>
    <property type="evidence" value="ECO:0007669"/>
    <property type="project" value="UniProtKB-KW"/>
</dbReference>
<comment type="subcellular location">
    <subcellularLocation>
        <location evidence="2">Basolateral cell membrane</location>
        <topology evidence="2">Multi-pass membrane protein</topology>
    </subcellularLocation>
    <subcellularLocation>
        <location evidence="3">Cytoplasmic vesicle</location>
        <location evidence="3">Secretory vesicle membrane</location>
        <topology evidence="3">Multi-pass membrane protein</topology>
    </subcellularLocation>
    <subcellularLocation>
        <location evidence="1">Cytoplasmic vesicle</location>
        <location evidence="1">Secretory vesicle</location>
        <location evidence="1">Synaptic vesicle membrane</location>
    </subcellularLocation>
    <subcellularLocation>
        <location evidence="4">Lysosome membrane</location>
    </subcellularLocation>
</comment>
<evidence type="ECO:0000256" key="4">
    <source>
        <dbReference type="ARBA" id="ARBA00004656"/>
    </source>
</evidence>
<dbReference type="Gene3D" id="1.20.1250.20">
    <property type="entry name" value="MFS general substrate transporter like domains"/>
    <property type="match status" value="2"/>
</dbReference>
<dbReference type="CDD" id="cd17318">
    <property type="entry name" value="MFS_SLC17"/>
    <property type="match status" value="1"/>
</dbReference>
<dbReference type="FunFam" id="1.20.1250.20:FF:000067">
    <property type="entry name" value="sialin isoform X2"/>
    <property type="match status" value="1"/>
</dbReference>
<evidence type="ECO:0000256" key="7">
    <source>
        <dbReference type="ARBA" id="ARBA00022692"/>
    </source>
</evidence>
<evidence type="ECO:0000256" key="21">
    <source>
        <dbReference type="ARBA" id="ARBA00056891"/>
    </source>
</evidence>
<dbReference type="PANTHER" id="PTHR11662">
    <property type="entry name" value="SOLUTE CARRIER FAMILY 17"/>
    <property type="match status" value="1"/>
</dbReference>
<evidence type="ECO:0000256" key="23">
    <source>
        <dbReference type="ARBA" id="ARBA00080244"/>
    </source>
</evidence>
<keyword evidence="29" id="KW-1185">Reference proteome</keyword>
<comment type="function">
    <text evidence="21">Receptor for CM101, a polysaccharide produced by group B Streptococcus with antipathoangiogenic properties.</text>
</comment>
<dbReference type="PANTHER" id="PTHR11662:SF455">
    <property type="entry name" value="GH23975P"/>
    <property type="match status" value="1"/>
</dbReference>
<feature type="transmembrane region" description="Helical" evidence="26">
    <location>
        <begin position="464"/>
        <end position="483"/>
    </location>
</feature>
<evidence type="ECO:0000256" key="24">
    <source>
        <dbReference type="ARBA" id="ARBA00081195"/>
    </source>
</evidence>
<comment type="catalytic activity">
    <reaction evidence="17">
        <text>N-acetylneuraminate(in) + H(+)(in) = N-acetylneuraminate(out) + H(+)(out)</text>
        <dbReference type="Rhea" id="RHEA:28987"/>
        <dbReference type="ChEBI" id="CHEBI:15378"/>
        <dbReference type="ChEBI" id="CHEBI:35418"/>
    </reaction>
    <physiologicalReaction direction="right-to-left" evidence="17">
        <dbReference type="Rhea" id="RHEA:28989"/>
    </physiologicalReaction>
</comment>
<comment type="catalytic activity">
    <reaction evidence="16">
        <text>L-aspartate(out) = L-aspartate(in)</text>
        <dbReference type="Rhea" id="RHEA:66332"/>
        <dbReference type="ChEBI" id="CHEBI:29991"/>
    </reaction>
    <physiologicalReaction direction="left-to-right" evidence="16">
        <dbReference type="Rhea" id="RHEA:66333"/>
    </physiologicalReaction>
</comment>
<evidence type="ECO:0000256" key="11">
    <source>
        <dbReference type="ARBA" id="ARBA00023136"/>
    </source>
</evidence>
<keyword evidence="13" id="KW-0458">Lysosome</keyword>
<dbReference type="InterPro" id="IPR036259">
    <property type="entry name" value="MFS_trans_sf"/>
</dbReference>
<evidence type="ECO:0000256" key="8">
    <source>
        <dbReference type="ARBA" id="ARBA00022847"/>
    </source>
</evidence>
<keyword evidence="6" id="KW-1003">Cell membrane</keyword>
<comment type="catalytic activity">
    <reaction evidence="20">
        <text>D-glucuronate(out) + H(+)(out) = D-glucuronate(in) + H(+)(in)</text>
        <dbReference type="Rhea" id="RHEA:72591"/>
        <dbReference type="ChEBI" id="CHEBI:15378"/>
        <dbReference type="ChEBI" id="CHEBI:58720"/>
    </reaction>
    <physiologicalReaction direction="left-to-right" evidence="20">
        <dbReference type="Rhea" id="RHEA:72592"/>
    </physiologicalReaction>
</comment>
<accession>A0A2J7PWH7</accession>
<evidence type="ECO:0000256" key="19">
    <source>
        <dbReference type="ARBA" id="ARBA00051447"/>
    </source>
</evidence>
<organism evidence="28 29">
    <name type="scientific">Cryptotermes secundus</name>
    <dbReference type="NCBI Taxonomy" id="105785"/>
    <lineage>
        <taxon>Eukaryota</taxon>
        <taxon>Metazoa</taxon>
        <taxon>Ecdysozoa</taxon>
        <taxon>Arthropoda</taxon>
        <taxon>Hexapoda</taxon>
        <taxon>Insecta</taxon>
        <taxon>Pterygota</taxon>
        <taxon>Neoptera</taxon>
        <taxon>Polyneoptera</taxon>
        <taxon>Dictyoptera</taxon>
        <taxon>Blattodea</taxon>
        <taxon>Blattoidea</taxon>
        <taxon>Termitoidae</taxon>
        <taxon>Kalotermitidae</taxon>
        <taxon>Cryptotermitinae</taxon>
        <taxon>Cryptotermes</taxon>
    </lineage>
</organism>
<dbReference type="EMBL" id="NEVH01020933">
    <property type="protein sequence ID" value="PNF20688.1"/>
    <property type="molecule type" value="Genomic_DNA"/>
</dbReference>
<reference evidence="28 29" key="1">
    <citation type="submission" date="2017-12" db="EMBL/GenBank/DDBJ databases">
        <title>Hemimetabolous genomes reveal molecular basis of termite eusociality.</title>
        <authorList>
            <person name="Harrison M.C."/>
            <person name="Jongepier E."/>
            <person name="Robertson H.M."/>
            <person name="Arning N."/>
            <person name="Bitard-Feildel T."/>
            <person name="Chao H."/>
            <person name="Childers C.P."/>
            <person name="Dinh H."/>
            <person name="Doddapaneni H."/>
            <person name="Dugan S."/>
            <person name="Gowin J."/>
            <person name="Greiner C."/>
            <person name="Han Y."/>
            <person name="Hu H."/>
            <person name="Hughes D.S.T."/>
            <person name="Huylmans A.-K."/>
            <person name="Kemena C."/>
            <person name="Kremer L.P.M."/>
            <person name="Lee S.L."/>
            <person name="Lopez-Ezquerra A."/>
            <person name="Mallet L."/>
            <person name="Monroy-Kuhn J.M."/>
            <person name="Moser A."/>
            <person name="Murali S.C."/>
            <person name="Muzny D.M."/>
            <person name="Otani S."/>
            <person name="Piulachs M.-D."/>
            <person name="Poelchau M."/>
            <person name="Qu J."/>
            <person name="Schaub F."/>
            <person name="Wada-Katsumata A."/>
            <person name="Worley K.C."/>
            <person name="Xie Q."/>
            <person name="Ylla G."/>
            <person name="Poulsen M."/>
            <person name="Gibbs R.A."/>
            <person name="Schal C."/>
            <person name="Richards S."/>
            <person name="Belles X."/>
            <person name="Korb J."/>
            <person name="Bornberg-Bauer E."/>
        </authorList>
    </citation>
    <scope>NUCLEOTIDE SEQUENCE [LARGE SCALE GENOMIC DNA]</scope>
    <source>
        <tissue evidence="28">Whole body</tissue>
    </source>
</reference>
<dbReference type="AlphaFoldDB" id="A0A2J7PWH7"/>
<evidence type="ECO:0000256" key="20">
    <source>
        <dbReference type="ARBA" id="ARBA00051612"/>
    </source>
</evidence>
<feature type="domain" description="Major facilitator superfamily (MFS) profile" evidence="27">
    <location>
        <begin position="61"/>
        <end position="488"/>
    </location>
</feature>
<keyword evidence="7 26" id="KW-0812">Transmembrane</keyword>
<keyword evidence="14" id="KW-0968">Cytoplasmic vesicle</keyword>
<dbReference type="InParanoid" id="A0A2J7PWH7"/>
<feature type="transmembrane region" description="Helical" evidence="26">
    <location>
        <begin position="142"/>
        <end position="161"/>
    </location>
</feature>
<evidence type="ECO:0000256" key="1">
    <source>
        <dbReference type="ARBA" id="ARBA00004432"/>
    </source>
</evidence>
<evidence type="ECO:0000256" key="13">
    <source>
        <dbReference type="ARBA" id="ARBA00023228"/>
    </source>
</evidence>
<dbReference type="InterPro" id="IPR011701">
    <property type="entry name" value="MFS"/>
</dbReference>
<sequence>MFSAVTKVIALIERLMHLARVSRSPTEETAIKSQLPVNQDLSEVPEETSSKWCFSIPRRYVVAIMAFFGFCNVYALRVNLSVAIVAMTSNYSHTENGTEIFKQDYPWSSEVQGIVLSSFFYGYIVTQIPGGWLATRIGGRKLFGIGVGVSALVTLLTPALASANLYLLVLGRVVEGLFEGVTYPSIHAVWSHWAPPLERTRLATIAFSGSYFGTVISLPLSGMLAEYVGWPYIFYLFGMLALIWCMMWWYIVAETPQADRKITEVELEYIRSSIGPSANHIKVNVDPPWKRFLTSLPVWAIMIAHFSENWGFYTLLTELPTFMKDVLKFDLKDAGLLASLPYLVMGIMVQVGGFLADRMRSEGHITTTEVRKLCNCCAFGCQTLFLIAAAHSTTPSVVVVCLTVAVGFGGFAWAGFSVNHLDIAPQFASILMGLSNTVATLPGMASPLLTGHLVQHKTHEEWEVVFYIASGVYLAGAVFYGLFASGERQKWAEIPDSYALCRDDQSHASTDDMPYGSGSCE</sequence>
<feature type="transmembrane region" description="Helical" evidence="26">
    <location>
        <begin position="296"/>
        <end position="316"/>
    </location>
</feature>
<evidence type="ECO:0000256" key="10">
    <source>
        <dbReference type="ARBA" id="ARBA00023018"/>
    </source>
</evidence>
<dbReference type="InterPro" id="IPR050382">
    <property type="entry name" value="MFS_Na/Anion_cotransporter"/>
</dbReference>
<evidence type="ECO:0000313" key="29">
    <source>
        <dbReference type="Proteomes" id="UP000235965"/>
    </source>
</evidence>
<comment type="catalytic activity">
    <reaction evidence="19">
        <text>L-glutamate(out) = L-glutamate(in)</text>
        <dbReference type="Rhea" id="RHEA:66336"/>
        <dbReference type="ChEBI" id="CHEBI:29985"/>
    </reaction>
    <physiologicalReaction direction="left-to-right" evidence="19">
        <dbReference type="Rhea" id="RHEA:66337"/>
    </physiologicalReaction>
</comment>
<evidence type="ECO:0000256" key="16">
    <source>
        <dbReference type="ARBA" id="ARBA00050554"/>
    </source>
</evidence>
<feature type="transmembrane region" description="Helical" evidence="26">
    <location>
        <begin position="423"/>
        <end position="444"/>
    </location>
</feature>